<evidence type="ECO:0000313" key="4">
    <source>
        <dbReference type="Proteomes" id="UP000187151"/>
    </source>
</evidence>
<accession>A0ABX3GB68</accession>
<dbReference type="Proteomes" id="UP000187151">
    <property type="component" value="Unassembled WGS sequence"/>
</dbReference>
<evidence type="ECO:0000256" key="1">
    <source>
        <dbReference type="SAM" id="Coils"/>
    </source>
</evidence>
<feature type="region of interest" description="Disordered" evidence="2">
    <location>
        <begin position="123"/>
        <end position="154"/>
    </location>
</feature>
<comment type="caution">
    <text evidence="3">The sequence shown here is derived from an EMBL/GenBank/DDBJ whole genome shotgun (WGS) entry which is preliminary data.</text>
</comment>
<feature type="compositionally biased region" description="Low complexity" evidence="2">
    <location>
        <begin position="137"/>
        <end position="147"/>
    </location>
</feature>
<dbReference type="EMBL" id="MQUR01000005">
    <property type="protein sequence ID" value="OLZ72575.1"/>
    <property type="molecule type" value="Genomic_DNA"/>
</dbReference>
<reference evidence="3 4" key="1">
    <citation type="submission" date="2016-01" db="EMBL/GenBank/DDBJ databases">
        <title>Streptomyces amritsarensis strain MTCC 11845 genome sequencing and assembly.</title>
        <authorList>
            <person name="Sharma D."/>
            <person name="Nair G.R."/>
            <person name="Kaur G."/>
            <person name="Manhas R.K."/>
            <person name="Mayilraj S."/>
        </authorList>
    </citation>
    <scope>NUCLEOTIDE SEQUENCE [LARGE SCALE GENOMIC DNA]</scope>
    <source>
        <strain evidence="3 4">MTCC 11845</strain>
    </source>
</reference>
<feature type="coiled-coil region" evidence="1">
    <location>
        <begin position="609"/>
        <end position="665"/>
    </location>
</feature>
<evidence type="ECO:0000313" key="3">
    <source>
        <dbReference type="EMBL" id="OLZ72575.1"/>
    </source>
</evidence>
<name>A0ABX3GB68_9ACTN</name>
<evidence type="ECO:0000256" key="2">
    <source>
        <dbReference type="SAM" id="MobiDB-lite"/>
    </source>
</evidence>
<sequence length="800" mass="82628">MAFILDGNDQLSPVFRRIGESADHFHRRINDAVEASGGELRAFTRGAGGQLQELGGNLTSAGQAAEALGQQASAAAPEVGAIGAAADDANESVAQFTRDSNGRIRDLRGRFVTAAAAAEQLAQASAQASPEVRDVGTAASSSSESTSRLGGNARRTAPRLAELGSAAGDAAVAVGSKGGGLGGAMGVVAAIAGLSLLPALGALVPMLVGGAAAAGTLKLGFSGIPEAMEAAGKGKKEYAAALKGLTPEARAFTKELVSTKREFAGLGDRIQKVMLPGFTTAVKEAGPLVDILGDSMVRMGKGFGDAAAGAGRLMKDSGFKKDFSTVLQLGNVFVRDLTGGLGGLARGFLQFGAASGPTLKSLSSGISDLLGKGLPGMFQGLERGIGGSSKFLDGLFGMINQILPAIGRLSGEVARTFGPFLGEQMTLFGKVATNALDALAIGARLLKPVFDDLTFGLKALMIVGGIMADSFKAAGRAIVNAFLPSLAGVKDAQGPLQRLHRWVEENKIQFMELGRQGANAMITITEGALNMLPEVIRGFRYLAMITLGVLDGILGGAIAAFGWIPGLGPKLQNAGRDFDQFKQTFVAGLQVAENQTRAFSNSVLPRLRENRLQMNISSWQAQIAQANRDLKTVPPEKRAAILANKADLERKVAGAKSDLKSIRDETVYINVIRKLATVAPIFGYLPGFATGGLIRGPGTSTSDSVPRMLSDGEYVVRAAAVDRVGIGFLDALNEGRPGAPALGRSVGALAAAPRPAAASGMQVNVTVNGALDPLSTAQQIRKILRELQRNYGLAEGVIMA</sequence>
<keyword evidence="1" id="KW-0175">Coiled coil</keyword>
<organism evidence="3 4">
    <name type="scientific">Streptomyces amritsarensis</name>
    <dbReference type="NCBI Taxonomy" id="681158"/>
    <lineage>
        <taxon>Bacteria</taxon>
        <taxon>Bacillati</taxon>
        <taxon>Actinomycetota</taxon>
        <taxon>Actinomycetes</taxon>
        <taxon>Kitasatosporales</taxon>
        <taxon>Streptomycetaceae</taxon>
        <taxon>Streptomyces</taxon>
    </lineage>
</organism>
<protein>
    <submittedName>
        <fullName evidence="3">Uncharacterized protein</fullName>
    </submittedName>
</protein>
<proteinExistence type="predicted"/>
<keyword evidence="4" id="KW-1185">Reference proteome</keyword>
<gene>
    <name evidence="3" type="ORF">AVW11_04065</name>
</gene>